<evidence type="ECO:0000313" key="1">
    <source>
        <dbReference type="EMBL" id="KAA6393385.1"/>
    </source>
</evidence>
<protein>
    <recommendedName>
        <fullName evidence="3">RRM domain-containing protein</fullName>
    </recommendedName>
</protein>
<dbReference type="Proteomes" id="UP000324800">
    <property type="component" value="Unassembled WGS sequence"/>
</dbReference>
<accession>A0A5J4WGB4</accession>
<feature type="non-terminal residue" evidence="1">
    <location>
        <position position="516"/>
    </location>
</feature>
<organism evidence="1 2">
    <name type="scientific">Streblomastix strix</name>
    <dbReference type="NCBI Taxonomy" id="222440"/>
    <lineage>
        <taxon>Eukaryota</taxon>
        <taxon>Metamonada</taxon>
        <taxon>Preaxostyla</taxon>
        <taxon>Oxymonadida</taxon>
        <taxon>Streblomastigidae</taxon>
        <taxon>Streblomastix</taxon>
    </lineage>
</organism>
<dbReference type="AlphaFoldDB" id="A0A5J4WGB4"/>
<evidence type="ECO:0008006" key="3">
    <source>
        <dbReference type="Google" id="ProtNLM"/>
    </source>
</evidence>
<reference evidence="1 2" key="1">
    <citation type="submission" date="2019-03" db="EMBL/GenBank/DDBJ databases">
        <title>Single cell metagenomics reveals metabolic interactions within the superorganism composed of flagellate Streblomastix strix and complex community of Bacteroidetes bacteria on its surface.</title>
        <authorList>
            <person name="Treitli S.C."/>
            <person name="Kolisko M."/>
            <person name="Husnik F."/>
            <person name="Keeling P."/>
            <person name="Hampl V."/>
        </authorList>
    </citation>
    <scope>NUCLEOTIDE SEQUENCE [LARGE SCALE GENOMIC DNA]</scope>
    <source>
        <strain evidence="1">ST1C</strain>
    </source>
</reference>
<sequence>MSMNLLDFEVYDFLSETPGHPASSIHNSTGTGPGWIADSEQKFPQHVTLRLLGGPAIMQSMSIRVSDQRLRKRLEIQFGKLREGGHIGELSQYNFDTVWNGERDKIQAISEVGFVIKVKGEAEYIRIQINPLNDAESSLNTVDLRIISNAKLNAMTYQLLNINDEIDVKKKIYDIPISHFPLSQPIEETGVGPGTASFFSMIKYLGVIFGVGTVISKSGEVADVDYISCGDYGIKVEGLPKDEKSAQNFHIVSNSNDLSFENLYYFTLYNMSPHERQLYFNENEAELGESQFIRFMRFIGLKKDQQTYRKNILELYNKRLTQQNPVNEDTTGIAFVIFKKARDAIEVTENYYNNTKVSIFGNINQYQDQYPLRIKYHIEPDDINFENLGYSYGKRFFRKHVLMNLIALTVSNNFFLSTLISVMIQLFQFVLSKLVDKYKSQAKPTTKVLLQLIFIYGVGKKSLRTRKREILVMASLRVLEQFKFLYTLGGYTKTGDIGDGQSPRSGIIQIFIYFRG</sequence>
<proteinExistence type="predicted"/>
<dbReference type="EMBL" id="SNRW01002247">
    <property type="protein sequence ID" value="KAA6393385.1"/>
    <property type="molecule type" value="Genomic_DNA"/>
</dbReference>
<dbReference type="OrthoDB" id="297739at2759"/>
<name>A0A5J4WGB4_9EUKA</name>
<evidence type="ECO:0000313" key="2">
    <source>
        <dbReference type="Proteomes" id="UP000324800"/>
    </source>
</evidence>
<comment type="caution">
    <text evidence="1">The sequence shown here is derived from an EMBL/GenBank/DDBJ whole genome shotgun (WGS) entry which is preliminary data.</text>
</comment>
<gene>
    <name evidence="1" type="ORF">EZS28_011087</name>
</gene>